<gene>
    <name evidence="2" type="ORF">AZF04_15395</name>
</gene>
<protein>
    <recommendedName>
        <fullName evidence="1">YqzN/YkzM domain-containing protein</fullName>
    </recommendedName>
</protein>
<dbReference type="OrthoDB" id="2666545at2"/>
<dbReference type="AlphaFoldDB" id="A0A162EXL5"/>
<evidence type="ECO:0000313" key="3">
    <source>
        <dbReference type="Proteomes" id="UP000075806"/>
    </source>
</evidence>
<sequence length="59" mass="7078">MEQHLTNEFYLNELREHSRRLFGIKPEVIDGALFNIKGNQITKSQVERYIRLFLTREAN</sequence>
<reference evidence="2" key="1">
    <citation type="submission" date="2016-02" db="EMBL/GenBank/DDBJ databases">
        <title>Genome sequence of Bacillus trypoxylicola KCTC 13244(T).</title>
        <authorList>
            <person name="Jeong H."/>
            <person name="Park S.-H."/>
            <person name="Choi S.-K."/>
        </authorList>
    </citation>
    <scope>NUCLEOTIDE SEQUENCE [LARGE SCALE GENOMIC DNA]</scope>
    <source>
        <strain evidence="2">KCTC 13244</strain>
    </source>
</reference>
<dbReference type="Proteomes" id="UP000075806">
    <property type="component" value="Unassembled WGS sequence"/>
</dbReference>
<evidence type="ECO:0000313" key="2">
    <source>
        <dbReference type="EMBL" id="KYG33971.1"/>
    </source>
</evidence>
<feature type="domain" description="YqzN/YkzM" evidence="1">
    <location>
        <begin position="8"/>
        <end position="57"/>
    </location>
</feature>
<evidence type="ECO:0000259" key="1">
    <source>
        <dbReference type="Pfam" id="PF26160"/>
    </source>
</evidence>
<comment type="caution">
    <text evidence="2">The sequence shown here is derived from an EMBL/GenBank/DDBJ whole genome shotgun (WGS) entry which is preliminary data.</text>
</comment>
<dbReference type="STRING" id="519424.AZF04_15395"/>
<dbReference type="Pfam" id="PF26160">
    <property type="entry name" value="YqzN_YkzM"/>
    <property type="match status" value="1"/>
</dbReference>
<name>A0A162EXL5_9BACI</name>
<keyword evidence="3" id="KW-1185">Reference proteome</keyword>
<organism evidence="2 3">
    <name type="scientific">Alkalihalobacillus trypoxylicola</name>
    <dbReference type="NCBI Taxonomy" id="519424"/>
    <lineage>
        <taxon>Bacteria</taxon>
        <taxon>Bacillati</taxon>
        <taxon>Bacillota</taxon>
        <taxon>Bacilli</taxon>
        <taxon>Bacillales</taxon>
        <taxon>Bacillaceae</taxon>
        <taxon>Alkalihalobacillus</taxon>
    </lineage>
</organism>
<dbReference type="EMBL" id="LTAO01000004">
    <property type="protein sequence ID" value="KYG33971.1"/>
    <property type="molecule type" value="Genomic_DNA"/>
</dbReference>
<dbReference type="InterPro" id="IPR058869">
    <property type="entry name" value="YqzN_YkzM"/>
</dbReference>
<accession>A0A162EXL5</accession>
<proteinExistence type="predicted"/>